<dbReference type="Pfam" id="PF00589">
    <property type="entry name" value="Phage_integrase"/>
    <property type="match status" value="1"/>
</dbReference>
<accession>A0A3D9XP30</accession>
<dbReference type="SUPFAM" id="SSF56349">
    <property type="entry name" value="DNA breaking-rejoining enzymes"/>
    <property type="match status" value="1"/>
</dbReference>
<sequence>MRLPFVTEERLPSGAVRYRFRRGKVKVTLKGEPGSREFLENYASLRDGAPVPKSTAIKGSVEWLVGLYLRDLEQRVATNLASPLTLKGHRHHLARLVEEYGQKDAAMPRSAVIKLHDKLMATPGAADNLLKAISALYKWGIQREHVDCDNPTRDVKRNRVKTDGFAPWSADDFGQFLDFHKPGSMARRTLILAMSTTARRGDLCRLGRQNEFIRDGRVWLRWKQAKAPHGTVEMPMPAGLVSELRGSGNMTYILNGYGAPFTAAGLGNKFRDWAINAGLHGRSLHGVRKGLSAILTSGGATSGEIDVLLGHEMGSSETRIYIRAAERALLAEQVVDRLEKIIPGTGK</sequence>
<organism evidence="3 4">
    <name type="scientific">Paracoccus versutus</name>
    <name type="common">Thiobacillus versutus</name>
    <dbReference type="NCBI Taxonomy" id="34007"/>
    <lineage>
        <taxon>Bacteria</taxon>
        <taxon>Pseudomonadati</taxon>
        <taxon>Pseudomonadota</taxon>
        <taxon>Alphaproteobacteria</taxon>
        <taxon>Rhodobacterales</taxon>
        <taxon>Paracoccaceae</taxon>
        <taxon>Paracoccus</taxon>
    </lineage>
</organism>
<reference evidence="3 4" key="1">
    <citation type="submission" date="2018-08" db="EMBL/GenBank/DDBJ databases">
        <title>Genomic Encyclopedia of Archaeal and Bacterial Type Strains, Phase II (KMG-II): from individual species to whole genera.</title>
        <authorList>
            <person name="Goeker M."/>
        </authorList>
    </citation>
    <scope>NUCLEOTIDE SEQUENCE [LARGE SCALE GENOMIC DNA]</scope>
    <source>
        <strain evidence="3 4">DSM 17099</strain>
    </source>
</reference>
<dbReference type="EMBL" id="QTUJ01000002">
    <property type="protein sequence ID" value="REF69922.1"/>
    <property type="molecule type" value="Genomic_DNA"/>
</dbReference>
<comment type="caution">
    <text evidence="3">The sequence shown here is derived from an EMBL/GenBank/DDBJ whole genome shotgun (WGS) entry which is preliminary data.</text>
</comment>
<keyword evidence="1" id="KW-0233">DNA recombination</keyword>
<dbReference type="Proteomes" id="UP000256941">
    <property type="component" value="Unassembled WGS sequence"/>
</dbReference>
<evidence type="ECO:0000313" key="3">
    <source>
        <dbReference type="EMBL" id="REF69922.1"/>
    </source>
</evidence>
<feature type="domain" description="Tyr recombinase" evidence="2">
    <location>
        <begin position="163"/>
        <end position="335"/>
    </location>
</feature>
<evidence type="ECO:0000256" key="1">
    <source>
        <dbReference type="ARBA" id="ARBA00023172"/>
    </source>
</evidence>
<proteinExistence type="predicted"/>
<name>A0A3D9XP30_PARVE</name>
<dbReference type="Gene3D" id="1.10.443.10">
    <property type="entry name" value="Intergrase catalytic core"/>
    <property type="match status" value="1"/>
</dbReference>
<dbReference type="RefSeq" id="WP_338117757.1">
    <property type="nucleotide sequence ID" value="NZ_CP038197.1"/>
</dbReference>
<dbReference type="AlphaFoldDB" id="A0A3D9XP30"/>
<dbReference type="InterPro" id="IPR013762">
    <property type="entry name" value="Integrase-like_cat_sf"/>
</dbReference>
<dbReference type="InterPro" id="IPR002104">
    <property type="entry name" value="Integrase_catalytic"/>
</dbReference>
<evidence type="ECO:0000259" key="2">
    <source>
        <dbReference type="PROSITE" id="PS51898"/>
    </source>
</evidence>
<dbReference type="GO" id="GO:0015074">
    <property type="term" value="P:DNA integration"/>
    <property type="evidence" value="ECO:0007669"/>
    <property type="project" value="InterPro"/>
</dbReference>
<gene>
    <name evidence="3" type="ORF">BDD41_2641</name>
</gene>
<dbReference type="PROSITE" id="PS51898">
    <property type="entry name" value="TYR_RECOMBINASE"/>
    <property type="match status" value="1"/>
</dbReference>
<dbReference type="InterPro" id="IPR011010">
    <property type="entry name" value="DNA_brk_join_enz"/>
</dbReference>
<dbReference type="GO" id="GO:0003677">
    <property type="term" value="F:DNA binding"/>
    <property type="evidence" value="ECO:0007669"/>
    <property type="project" value="InterPro"/>
</dbReference>
<dbReference type="GO" id="GO:0006310">
    <property type="term" value="P:DNA recombination"/>
    <property type="evidence" value="ECO:0007669"/>
    <property type="project" value="UniProtKB-KW"/>
</dbReference>
<evidence type="ECO:0000313" key="4">
    <source>
        <dbReference type="Proteomes" id="UP000256941"/>
    </source>
</evidence>
<protein>
    <submittedName>
        <fullName evidence="3">Integrase</fullName>
    </submittedName>
</protein>